<dbReference type="Proteomes" id="UP000807504">
    <property type="component" value="Unassembled WGS sequence"/>
</dbReference>
<comment type="caution">
    <text evidence="2">The sequence shown here is derived from an EMBL/GenBank/DDBJ whole genome shotgun (WGS) entry which is preliminary data.</text>
</comment>
<gene>
    <name evidence="2" type="ORF">HNY73_013551</name>
</gene>
<sequence length="476" mass="53978">MTEINEQADSHLKVLGLVWNNIDDTLGLDLRSLFSNFNDSECTKRNVLHTAAKLFDPPGFISPFLIRIKCLLQELWQAGVGLDEVFSGQLKENWHAWCKEIKDLQNFKTPRYYFPDTNFINKEDLQLHVFSDASLRSFGAVAYLRITGRLGKTTHLSTYEKHPIILPPKVKLTKLLIWESHKRVFHSGVSHTLVLGRCTIYKRFNSFPGSQVIAPLSDIRVEQSAPFTIIGVDFAGPLFVKDSINKQYILLITCAATRSVHLELVGDLTTDTFLLAFRRFISRRGLCSVVVSDNARIFKRAELEIKLIWNVLNHADVKNFYSANGINWKYIVERTAWWGGFYERMNAGHYDDQAHKSYGAHSKHGGHSYGNSDQLKSDYGHHGYDKHDHGKHGYASSYGPAQYVPVYAPKVPVYAPKIIAATAPVYAYKAGVPHVSEYASKVSPPYAHKPLVPVYQSKVAIPIYKPETTGYYSYHH</sequence>
<evidence type="ECO:0000313" key="2">
    <source>
        <dbReference type="EMBL" id="KAF8783386.1"/>
    </source>
</evidence>
<dbReference type="InterPro" id="IPR001584">
    <property type="entry name" value="Integrase_cat-core"/>
</dbReference>
<dbReference type="PANTHER" id="PTHR47331:SF1">
    <property type="entry name" value="GAG-LIKE PROTEIN"/>
    <property type="match status" value="1"/>
</dbReference>
<dbReference type="GO" id="GO:0015074">
    <property type="term" value="P:DNA integration"/>
    <property type="evidence" value="ECO:0007669"/>
    <property type="project" value="InterPro"/>
</dbReference>
<organism evidence="2 3">
    <name type="scientific">Argiope bruennichi</name>
    <name type="common">Wasp spider</name>
    <name type="synonym">Aranea bruennichi</name>
    <dbReference type="NCBI Taxonomy" id="94029"/>
    <lineage>
        <taxon>Eukaryota</taxon>
        <taxon>Metazoa</taxon>
        <taxon>Ecdysozoa</taxon>
        <taxon>Arthropoda</taxon>
        <taxon>Chelicerata</taxon>
        <taxon>Arachnida</taxon>
        <taxon>Araneae</taxon>
        <taxon>Araneomorphae</taxon>
        <taxon>Entelegynae</taxon>
        <taxon>Araneoidea</taxon>
        <taxon>Araneidae</taxon>
        <taxon>Argiope</taxon>
    </lineage>
</organism>
<dbReference type="PANTHER" id="PTHR47331">
    <property type="entry name" value="PHD-TYPE DOMAIN-CONTAINING PROTEIN"/>
    <property type="match status" value="1"/>
</dbReference>
<reference evidence="2" key="1">
    <citation type="journal article" date="2020" name="bioRxiv">
        <title>Chromosome-level reference genome of the European wasp spider Argiope bruennichi: a resource for studies on range expansion and evolutionary adaptation.</title>
        <authorList>
            <person name="Sheffer M.M."/>
            <person name="Hoppe A."/>
            <person name="Krehenwinkel H."/>
            <person name="Uhl G."/>
            <person name="Kuss A.W."/>
            <person name="Jensen L."/>
            <person name="Jensen C."/>
            <person name="Gillespie R.G."/>
            <person name="Hoff K.J."/>
            <person name="Prost S."/>
        </authorList>
    </citation>
    <scope>NUCLEOTIDE SEQUENCE</scope>
</reference>
<reference evidence="2" key="2">
    <citation type="submission" date="2020-06" db="EMBL/GenBank/DDBJ databases">
        <authorList>
            <person name="Sheffer M."/>
        </authorList>
    </citation>
    <scope>NUCLEOTIDE SEQUENCE</scope>
</reference>
<evidence type="ECO:0000313" key="3">
    <source>
        <dbReference type="Proteomes" id="UP000807504"/>
    </source>
</evidence>
<name>A0A8T0EYE2_ARGBR</name>
<dbReference type="InterPro" id="IPR036397">
    <property type="entry name" value="RNaseH_sf"/>
</dbReference>
<protein>
    <recommendedName>
        <fullName evidence="1">Integrase catalytic domain-containing protein</fullName>
    </recommendedName>
</protein>
<feature type="domain" description="Integrase catalytic" evidence="1">
    <location>
        <begin position="222"/>
        <end position="346"/>
    </location>
</feature>
<dbReference type="EMBL" id="JABXBU010001863">
    <property type="protein sequence ID" value="KAF8783386.1"/>
    <property type="molecule type" value="Genomic_DNA"/>
</dbReference>
<dbReference type="GO" id="GO:0003676">
    <property type="term" value="F:nucleic acid binding"/>
    <property type="evidence" value="ECO:0007669"/>
    <property type="project" value="InterPro"/>
</dbReference>
<dbReference type="Pfam" id="PF05380">
    <property type="entry name" value="Peptidase_A17"/>
    <property type="match status" value="1"/>
</dbReference>
<accession>A0A8T0EYE2</accession>
<keyword evidence="3" id="KW-1185">Reference proteome</keyword>
<dbReference type="SUPFAM" id="SSF53098">
    <property type="entry name" value="Ribonuclease H-like"/>
    <property type="match status" value="1"/>
</dbReference>
<dbReference type="InterPro" id="IPR008042">
    <property type="entry name" value="Retrotrans_Pao"/>
</dbReference>
<dbReference type="InterPro" id="IPR012337">
    <property type="entry name" value="RNaseH-like_sf"/>
</dbReference>
<evidence type="ECO:0000259" key="1">
    <source>
        <dbReference type="PROSITE" id="PS50994"/>
    </source>
</evidence>
<dbReference type="PROSITE" id="PS50994">
    <property type="entry name" value="INTEGRASE"/>
    <property type="match status" value="1"/>
</dbReference>
<proteinExistence type="predicted"/>
<dbReference type="AlphaFoldDB" id="A0A8T0EYE2"/>
<dbReference type="Gene3D" id="3.30.420.10">
    <property type="entry name" value="Ribonuclease H-like superfamily/Ribonuclease H"/>
    <property type="match status" value="1"/>
</dbReference>